<dbReference type="Proteomes" id="UP001345963">
    <property type="component" value="Unassembled WGS sequence"/>
</dbReference>
<feature type="non-terminal residue" evidence="1">
    <location>
        <position position="61"/>
    </location>
</feature>
<keyword evidence="2" id="KW-1185">Reference proteome</keyword>
<name>A0ABU7AI02_9TELE</name>
<dbReference type="EMBL" id="JAHUTI010015409">
    <property type="protein sequence ID" value="MED6237421.1"/>
    <property type="molecule type" value="Genomic_DNA"/>
</dbReference>
<comment type="caution">
    <text evidence="1">The sequence shown here is derived from an EMBL/GenBank/DDBJ whole genome shotgun (WGS) entry which is preliminary data.</text>
</comment>
<reference evidence="1 2" key="1">
    <citation type="submission" date="2021-07" db="EMBL/GenBank/DDBJ databases">
        <authorList>
            <person name="Palmer J.M."/>
        </authorList>
    </citation>
    <scope>NUCLEOTIDE SEQUENCE [LARGE SCALE GENOMIC DNA]</scope>
    <source>
        <strain evidence="1 2">AT_MEX2019</strain>
        <tissue evidence="1">Muscle</tissue>
    </source>
</reference>
<protein>
    <submittedName>
        <fullName evidence="1">Uncharacterized protein</fullName>
    </submittedName>
</protein>
<evidence type="ECO:0000313" key="2">
    <source>
        <dbReference type="Proteomes" id="UP001345963"/>
    </source>
</evidence>
<proteinExistence type="predicted"/>
<evidence type="ECO:0000313" key="1">
    <source>
        <dbReference type="EMBL" id="MED6237421.1"/>
    </source>
</evidence>
<gene>
    <name evidence="1" type="ORF">ATANTOWER_024550</name>
</gene>
<sequence>MCQLPTSSGLLCAQLRCCFQSSWWITHHPYLFPCSSSFRISTLPVNKFFVKLDLSPECLLH</sequence>
<organism evidence="1 2">
    <name type="scientific">Ataeniobius toweri</name>
    <dbReference type="NCBI Taxonomy" id="208326"/>
    <lineage>
        <taxon>Eukaryota</taxon>
        <taxon>Metazoa</taxon>
        <taxon>Chordata</taxon>
        <taxon>Craniata</taxon>
        <taxon>Vertebrata</taxon>
        <taxon>Euteleostomi</taxon>
        <taxon>Actinopterygii</taxon>
        <taxon>Neopterygii</taxon>
        <taxon>Teleostei</taxon>
        <taxon>Neoteleostei</taxon>
        <taxon>Acanthomorphata</taxon>
        <taxon>Ovalentaria</taxon>
        <taxon>Atherinomorphae</taxon>
        <taxon>Cyprinodontiformes</taxon>
        <taxon>Goodeidae</taxon>
        <taxon>Ataeniobius</taxon>
    </lineage>
</organism>
<accession>A0ABU7AI02</accession>